<sequence>MAKTWLITGASRGFGREWTVAALERGDNVAATVRDASSIGDLASKYPDQLLPVTLDVRDRAAVFGAVQAAHEHFGRLDVVVNNAGYGHFGYVEETTESEAREQFEANFFGLLWVTQAALPLLRAQGSGHLLQVSSVSGLGGAPSLGLYSASKFAVEGLCESLAAEVAPFGIKVTIIEPGGYATDWAGSSAVRSEPLEAYQPLRDQMAQVQASAQMPAFPGPEATTQAVFAVVDHEEPPLRLLLSSMALGIAVSGHEQRIAQWQTWADVSRSAD</sequence>
<dbReference type="NCBIfam" id="NF006114">
    <property type="entry name" value="PRK08263.1"/>
    <property type="match status" value="1"/>
</dbReference>
<dbReference type="PRINTS" id="PR00080">
    <property type="entry name" value="SDRFAMILY"/>
</dbReference>
<keyword evidence="5" id="KW-1185">Reference proteome</keyword>
<evidence type="ECO:0000313" key="5">
    <source>
        <dbReference type="Proteomes" id="UP001138997"/>
    </source>
</evidence>
<proteinExistence type="inferred from homology"/>
<evidence type="ECO:0000313" key="4">
    <source>
        <dbReference type="EMBL" id="MCD5316634.1"/>
    </source>
</evidence>
<dbReference type="PRINTS" id="PR00081">
    <property type="entry name" value="GDHRDH"/>
</dbReference>
<dbReference type="GO" id="GO:0016491">
    <property type="term" value="F:oxidoreductase activity"/>
    <property type="evidence" value="ECO:0007669"/>
    <property type="project" value="UniProtKB-KW"/>
</dbReference>
<comment type="caution">
    <text evidence="4">The sequence shown here is derived from an EMBL/GenBank/DDBJ whole genome shotgun (WGS) entry which is preliminary data.</text>
</comment>
<dbReference type="RefSeq" id="WP_231449485.1">
    <property type="nucleotide sequence ID" value="NZ_JAJOMB010000032.1"/>
</dbReference>
<dbReference type="InterPro" id="IPR051911">
    <property type="entry name" value="SDR_oxidoreductase"/>
</dbReference>
<dbReference type="PANTHER" id="PTHR43976">
    <property type="entry name" value="SHORT CHAIN DEHYDROGENASE"/>
    <property type="match status" value="1"/>
</dbReference>
<dbReference type="Pfam" id="PF00106">
    <property type="entry name" value="adh_short"/>
    <property type="match status" value="1"/>
</dbReference>
<organism evidence="4 5">
    <name type="scientific">Kineosporia babensis</name>
    <dbReference type="NCBI Taxonomy" id="499548"/>
    <lineage>
        <taxon>Bacteria</taxon>
        <taxon>Bacillati</taxon>
        <taxon>Actinomycetota</taxon>
        <taxon>Actinomycetes</taxon>
        <taxon>Kineosporiales</taxon>
        <taxon>Kineosporiaceae</taxon>
        <taxon>Kineosporia</taxon>
    </lineage>
</organism>
<dbReference type="PANTHER" id="PTHR43976:SF16">
    <property type="entry name" value="SHORT-CHAIN DEHYDROGENASE_REDUCTASE FAMILY PROTEIN"/>
    <property type="match status" value="1"/>
</dbReference>
<dbReference type="Proteomes" id="UP001138997">
    <property type="component" value="Unassembled WGS sequence"/>
</dbReference>
<name>A0A9X1NMT3_9ACTN</name>
<dbReference type="EMBL" id="JAJOMB010000032">
    <property type="protein sequence ID" value="MCD5316634.1"/>
    <property type="molecule type" value="Genomic_DNA"/>
</dbReference>
<dbReference type="SUPFAM" id="SSF51735">
    <property type="entry name" value="NAD(P)-binding Rossmann-fold domains"/>
    <property type="match status" value="1"/>
</dbReference>
<dbReference type="InterPro" id="IPR020904">
    <property type="entry name" value="Sc_DH/Rdtase_CS"/>
</dbReference>
<keyword evidence="2" id="KW-0560">Oxidoreductase</keyword>
<gene>
    <name evidence="4" type="ORF">LR394_37620</name>
</gene>
<protein>
    <submittedName>
        <fullName evidence="4">SDR family NAD(P)-dependent oxidoreductase</fullName>
    </submittedName>
</protein>
<accession>A0A9X1NMT3</accession>
<evidence type="ECO:0000256" key="2">
    <source>
        <dbReference type="ARBA" id="ARBA00023002"/>
    </source>
</evidence>
<dbReference type="CDD" id="cd05374">
    <property type="entry name" value="17beta-HSD-like_SDR_c"/>
    <property type="match status" value="1"/>
</dbReference>
<evidence type="ECO:0000256" key="1">
    <source>
        <dbReference type="ARBA" id="ARBA00006484"/>
    </source>
</evidence>
<dbReference type="InterPro" id="IPR002347">
    <property type="entry name" value="SDR_fam"/>
</dbReference>
<reference evidence="4" key="1">
    <citation type="submission" date="2021-11" db="EMBL/GenBank/DDBJ databases">
        <title>Streptomyces corallinus and Kineosporia corallina sp. nov., two new coral-derived marine actinobacteria.</title>
        <authorList>
            <person name="Buangrab K."/>
            <person name="Sutthacheep M."/>
            <person name="Yeemin T."/>
            <person name="Harunari E."/>
            <person name="Igarashi Y."/>
            <person name="Sripreechasak P."/>
            <person name="Kanchanasin P."/>
            <person name="Tanasupawat S."/>
            <person name="Phongsopitanun W."/>
        </authorList>
    </citation>
    <scope>NUCLEOTIDE SEQUENCE</scope>
    <source>
        <strain evidence="4">JCM 31032</strain>
    </source>
</reference>
<dbReference type="AlphaFoldDB" id="A0A9X1NMT3"/>
<evidence type="ECO:0000256" key="3">
    <source>
        <dbReference type="RuleBase" id="RU000363"/>
    </source>
</evidence>
<dbReference type="InterPro" id="IPR036291">
    <property type="entry name" value="NAD(P)-bd_dom_sf"/>
</dbReference>
<dbReference type="PROSITE" id="PS00061">
    <property type="entry name" value="ADH_SHORT"/>
    <property type="match status" value="1"/>
</dbReference>
<comment type="similarity">
    <text evidence="1 3">Belongs to the short-chain dehydrogenases/reductases (SDR) family.</text>
</comment>
<dbReference type="Gene3D" id="3.40.50.720">
    <property type="entry name" value="NAD(P)-binding Rossmann-like Domain"/>
    <property type="match status" value="1"/>
</dbReference>